<feature type="transmembrane region" description="Helical" evidence="1">
    <location>
        <begin position="168"/>
        <end position="190"/>
    </location>
</feature>
<feature type="transmembrane region" description="Helical" evidence="1">
    <location>
        <begin position="43"/>
        <end position="62"/>
    </location>
</feature>
<sequence length="385" mass="44859">MKKQKETLGERLYRLNHFYCTKEQIHHISAMNQANDFAHCKNISGAFMLFMVIFVFIHLFLTHDRAEVTKYGSFVVASLAIFVPCLLFKKPSGLFIRINCMILECILYAFGIVESVSDPRFVATSLLVIFLLCAILFSDNMVMEIMISSVVLMIFLSTSYMLKSPLRFHGDVVNGITFYFVSLVIHYIYLRVNMKNMLVRYDLAEMKNELYMKANFDTLSHLLSRGPFWLLTEKLLKQEHQLMAACIFDIDNFKKINDTYGHEKGDDVIRYLGEITQKLLQTENLPRIDYLNLLQKESYDYACRFGGDEFFIIFRHPVTTSDVEKCVQKLLDATHQYPLGNDHLHISIGVTMINPEETHFQQIYQRADQHLYHAKHLGKDCYVIE</sequence>
<evidence type="ECO:0000256" key="1">
    <source>
        <dbReference type="SAM" id="Phobius"/>
    </source>
</evidence>
<keyword evidence="1" id="KW-0812">Transmembrane</keyword>
<dbReference type="Gene3D" id="3.30.70.270">
    <property type="match status" value="1"/>
</dbReference>
<dbReference type="RefSeq" id="WP_154515725.1">
    <property type="nucleotide sequence ID" value="NZ_VUNM01000012.1"/>
</dbReference>
<evidence type="ECO:0000259" key="2">
    <source>
        <dbReference type="PROSITE" id="PS50887"/>
    </source>
</evidence>
<name>A0A844FV35_9FIRM</name>
<dbReference type="SUPFAM" id="SSF55073">
    <property type="entry name" value="Nucleotide cyclase"/>
    <property type="match status" value="1"/>
</dbReference>
<dbReference type="EMBL" id="VUNM01000012">
    <property type="protein sequence ID" value="MST89230.1"/>
    <property type="molecule type" value="Genomic_DNA"/>
</dbReference>
<dbReference type="Pfam" id="PF00990">
    <property type="entry name" value="GGDEF"/>
    <property type="match status" value="2"/>
</dbReference>
<feature type="transmembrane region" description="Helical" evidence="1">
    <location>
        <begin position="94"/>
        <end position="113"/>
    </location>
</feature>
<dbReference type="PANTHER" id="PTHR45138:SF9">
    <property type="entry name" value="DIGUANYLATE CYCLASE DGCM-RELATED"/>
    <property type="match status" value="1"/>
</dbReference>
<accession>A0A844FV35</accession>
<dbReference type="PROSITE" id="PS50887">
    <property type="entry name" value="GGDEF"/>
    <property type="match status" value="1"/>
</dbReference>
<proteinExistence type="predicted"/>
<dbReference type="InterPro" id="IPR050469">
    <property type="entry name" value="Diguanylate_Cyclase"/>
</dbReference>
<organism evidence="3 4">
    <name type="scientific">Sharpea porci</name>
    <dbReference type="NCBI Taxonomy" id="2652286"/>
    <lineage>
        <taxon>Bacteria</taxon>
        <taxon>Bacillati</taxon>
        <taxon>Bacillota</taxon>
        <taxon>Erysipelotrichia</taxon>
        <taxon>Erysipelotrichales</taxon>
        <taxon>Coprobacillaceae</taxon>
        <taxon>Sharpea</taxon>
    </lineage>
</organism>
<evidence type="ECO:0000313" key="3">
    <source>
        <dbReference type="EMBL" id="MST89230.1"/>
    </source>
</evidence>
<dbReference type="GO" id="GO:0052621">
    <property type="term" value="F:diguanylate cyclase activity"/>
    <property type="evidence" value="ECO:0007669"/>
    <property type="project" value="TreeGrafter"/>
</dbReference>
<keyword evidence="1" id="KW-0472">Membrane</keyword>
<feature type="transmembrane region" description="Helical" evidence="1">
    <location>
        <begin position="119"/>
        <end position="138"/>
    </location>
</feature>
<dbReference type="NCBIfam" id="TIGR00254">
    <property type="entry name" value="GGDEF"/>
    <property type="match status" value="1"/>
</dbReference>
<evidence type="ECO:0000313" key="4">
    <source>
        <dbReference type="Proteomes" id="UP000442619"/>
    </source>
</evidence>
<gene>
    <name evidence="3" type="ORF">FYJ79_06540</name>
</gene>
<dbReference type="PANTHER" id="PTHR45138">
    <property type="entry name" value="REGULATORY COMPONENTS OF SENSORY TRANSDUCTION SYSTEM"/>
    <property type="match status" value="1"/>
</dbReference>
<protein>
    <submittedName>
        <fullName evidence="3">Diguanylate cyclase</fullName>
    </submittedName>
</protein>
<dbReference type="Proteomes" id="UP000442619">
    <property type="component" value="Unassembled WGS sequence"/>
</dbReference>
<dbReference type="SMART" id="SM00267">
    <property type="entry name" value="GGDEF"/>
    <property type="match status" value="1"/>
</dbReference>
<reference evidence="3 4" key="1">
    <citation type="submission" date="2019-08" db="EMBL/GenBank/DDBJ databases">
        <title>In-depth cultivation of the pig gut microbiome towards novel bacterial diversity and tailored functional studies.</title>
        <authorList>
            <person name="Wylensek D."/>
            <person name="Hitch T.C.A."/>
            <person name="Clavel T."/>
        </authorList>
    </citation>
    <scope>NUCLEOTIDE SEQUENCE [LARGE SCALE GENOMIC DNA]</scope>
    <source>
        <strain evidence="3 4">CA-Schmier-601-WT-3</strain>
    </source>
</reference>
<dbReference type="InterPro" id="IPR029787">
    <property type="entry name" value="Nucleotide_cyclase"/>
</dbReference>
<comment type="caution">
    <text evidence="3">The sequence shown here is derived from an EMBL/GenBank/DDBJ whole genome shotgun (WGS) entry which is preliminary data.</text>
</comment>
<keyword evidence="1" id="KW-1133">Transmembrane helix</keyword>
<feature type="domain" description="GGDEF" evidence="2">
    <location>
        <begin position="241"/>
        <end position="385"/>
    </location>
</feature>
<dbReference type="CDD" id="cd01949">
    <property type="entry name" value="GGDEF"/>
    <property type="match status" value="1"/>
</dbReference>
<feature type="transmembrane region" description="Helical" evidence="1">
    <location>
        <begin position="68"/>
        <end position="87"/>
    </location>
</feature>
<dbReference type="InterPro" id="IPR000160">
    <property type="entry name" value="GGDEF_dom"/>
</dbReference>
<dbReference type="InterPro" id="IPR043128">
    <property type="entry name" value="Rev_trsase/Diguanyl_cyclase"/>
</dbReference>
<keyword evidence="4" id="KW-1185">Reference proteome</keyword>
<dbReference type="AlphaFoldDB" id="A0A844FV35"/>
<feature type="transmembrane region" description="Helical" evidence="1">
    <location>
        <begin position="145"/>
        <end position="162"/>
    </location>
</feature>